<protein>
    <submittedName>
        <fullName evidence="5">2-hydroxyisoflavanone dehydratase-like</fullName>
    </submittedName>
</protein>
<organism evidence="4 5">
    <name type="scientific">Spinacia oleracea</name>
    <name type="common">Spinach</name>
    <dbReference type="NCBI Taxonomy" id="3562"/>
    <lineage>
        <taxon>Eukaryota</taxon>
        <taxon>Viridiplantae</taxon>
        <taxon>Streptophyta</taxon>
        <taxon>Embryophyta</taxon>
        <taxon>Tracheophyta</taxon>
        <taxon>Spermatophyta</taxon>
        <taxon>Magnoliopsida</taxon>
        <taxon>eudicotyledons</taxon>
        <taxon>Gunneridae</taxon>
        <taxon>Pentapetalae</taxon>
        <taxon>Caryophyllales</taxon>
        <taxon>Chenopodiaceae</taxon>
        <taxon>Chenopodioideae</taxon>
        <taxon>Anserineae</taxon>
        <taxon>Spinacia</taxon>
    </lineage>
</organism>
<gene>
    <name evidence="5" type="primary">LOC110788378</name>
</gene>
<evidence type="ECO:0000256" key="1">
    <source>
        <dbReference type="ARBA" id="ARBA00010515"/>
    </source>
</evidence>
<evidence type="ECO:0000259" key="3">
    <source>
        <dbReference type="Pfam" id="PF07859"/>
    </source>
</evidence>
<feature type="chain" id="PRO_5040190176" evidence="2">
    <location>
        <begin position="27"/>
        <end position="345"/>
    </location>
</feature>
<dbReference type="InterPro" id="IPR013094">
    <property type="entry name" value="AB_hydrolase_3"/>
</dbReference>
<dbReference type="OrthoDB" id="408631at2759"/>
<feature type="domain" description="Alpha/beta hydrolase fold-3" evidence="3">
    <location>
        <begin position="102"/>
        <end position="322"/>
    </location>
</feature>
<dbReference type="PANTHER" id="PTHR23024">
    <property type="entry name" value="ARYLACETAMIDE DEACETYLASE"/>
    <property type="match status" value="1"/>
</dbReference>
<reference evidence="5" key="2">
    <citation type="submission" date="2025-08" db="UniProtKB">
        <authorList>
            <consortium name="RefSeq"/>
        </authorList>
    </citation>
    <scope>IDENTIFICATION</scope>
    <source>
        <tissue evidence="5">Leaf</tissue>
    </source>
</reference>
<dbReference type="Proteomes" id="UP000813463">
    <property type="component" value="Chromosome 1"/>
</dbReference>
<dbReference type="Gene3D" id="3.40.50.1820">
    <property type="entry name" value="alpha/beta hydrolase"/>
    <property type="match status" value="1"/>
</dbReference>
<feature type="signal peptide" evidence="2">
    <location>
        <begin position="1"/>
        <end position="26"/>
    </location>
</feature>
<sequence length="345" mass="37990">MASLIENHNLLIVIFLLLPLLAQISSSETTQPPIILQPYIIDYQNGTVLRYNSTTPPTVVPPPNDAHVQSKDITFPASSDRNLRARVFLPAHPDPHRKIPVLVYFHGGAFCIGAPFYSGDSNFVARVAAEVGVLAVAIDYRLYPEFTVPAPFEDAWASLQWIVAHASSTGPDHDPWLARYGDLQRIYVGGDSAGGTIAHNLAMKAGLRPNTRFIGLFLAMPYFLGSKRVPLEPEGIASSTNSKVWSYVCNNCTNGVDNGFINPFGPEAPSITHLGCKKLLVYTAEVDELRARGIWYYKMVKASKWAGQAEWIEAKGETHVFHIIKPDEPATTIMIQDLSTFINAD</sequence>
<dbReference type="AlphaFoldDB" id="A0A9R0IIF3"/>
<dbReference type="KEGG" id="soe:110788378"/>
<dbReference type="Pfam" id="PF07859">
    <property type="entry name" value="Abhydrolase_3"/>
    <property type="match status" value="1"/>
</dbReference>
<accession>A0A9R0IIF3</accession>
<evidence type="ECO:0000256" key="2">
    <source>
        <dbReference type="SAM" id="SignalP"/>
    </source>
</evidence>
<name>A0A9R0IIF3_SPIOL</name>
<evidence type="ECO:0000313" key="4">
    <source>
        <dbReference type="Proteomes" id="UP000813463"/>
    </source>
</evidence>
<dbReference type="InterPro" id="IPR029058">
    <property type="entry name" value="AB_hydrolase_fold"/>
</dbReference>
<dbReference type="GeneID" id="110788378"/>
<evidence type="ECO:0000313" key="5">
    <source>
        <dbReference type="RefSeq" id="XP_021848704.1"/>
    </source>
</evidence>
<dbReference type="RefSeq" id="XP_021848704.1">
    <property type="nucleotide sequence ID" value="XM_021993012.2"/>
</dbReference>
<proteinExistence type="inferred from homology"/>
<keyword evidence="2" id="KW-0732">Signal</keyword>
<reference evidence="4" key="1">
    <citation type="journal article" date="2021" name="Nat. Commun.">
        <title>Genomic analyses provide insights into spinach domestication and the genetic basis of agronomic traits.</title>
        <authorList>
            <person name="Cai X."/>
            <person name="Sun X."/>
            <person name="Xu C."/>
            <person name="Sun H."/>
            <person name="Wang X."/>
            <person name="Ge C."/>
            <person name="Zhang Z."/>
            <person name="Wang Q."/>
            <person name="Fei Z."/>
            <person name="Jiao C."/>
            <person name="Wang Q."/>
        </authorList>
    </citation>
    <scope>NUCLEOTIDE SEQUENCE [LARGE SCALE GENOMIC DNA]</scope>
    <source>
        <strain evidence="4">cv. Varoflay</strain>
    </source>
</reference>
<dbReference type="GO" id="GO:0016787">
    <property type="term" value="F:hydrolase activity"/>
    <property type="evidence" value="ECO:0007669"/>
    <property type="project" value="InterPro"/>
</dbReference>
<dbReference type="SUPFAM" id="SSF53474">
    <property type="entry name" value="alpha/beta-Hydrolases"/>
    <property type="match status" value="1"/>
</dbReference>
<dbReference type="InterPro" id="IPR050466">
    <property type="entry name" value="Carboxylest/Gibb_receptor"/>
</dbReference>
<keyword evidence="4" id="KW-1185">Reference proteome</keyword>
<comment type="similarity">
    <text evidence="1">Belongs to the 'GDXG' lipolytic enzyme family.</text>
</comment>
<dbReference type="PANTHER" id="PTHR23024:SF551">
    <property type="entry name" value="2-HYDROXYISOFLAVANONE DEHYDRATASE-LIKE"/>
    <property type="match status" value="1"/>
</dbReference>